<reference evidence="2 3" key="1">
    <citation type="submission" date="2017-06" db="EMBL/GenBank/DDBJ databases">
        <title>Complete genome sequence of Paenibacillus donghaensis KCTC 13049T isolated from East Sea sediment, South Korea.</title>
        <authorList>
            <person name="Jung B.K."/>
            <person name="Hong S.-J."/>
            <person name="Shin J.-H."/>
        </authorList>
    </citation>
    <scope>NUCLEOTIDE SEQUENCE [LARGE SCALE GENOMIC DNA]</scope>
    <source>
        <strain evidence="2 3">KCTC 13049</strain>
    </source>
</reference>
<name>A0A2Z2KEG7_9BACL</name>
<protein>
    <submittedName>
        <fullName evidence="2">Uncharacterized protein</fullName>
    </submittedName>
</protein>
<organism evidence="2 3">
    <name type="scientific">Paenibacillus donghaensis</name>
    <dbReference type="NCBI Taxonomy" id="414771"/>
    <lineage>
        <taxon>Bacteria</taxon>
        <taxon>Bacillati</taxon>
        <taxon>Bacillota</taxon>
        <taxon>Bacilli</taxon>
        <taxon>Bacillales</taxon>
        <taxon>Paenibacillaceae</taxon>
        <taxon>Paenibacillus</taxon>
    </lineage>
</organism>
<sequence length="143" mass="17277">MRKLIFIKSMLYISSIILLHVVLIYFLKMWVEEWGKSMLIELRMTYILPLLLLSFNCFLCLRKRFLKYLKAWIITSTIPSLFILFSIKVNLDLVKSNNAENMIGVTFPNYYVELVYFFPIFYFIIQNIFLLVLIFKLRKEKNH</sequence>
<keyword evidence="1" id="KW-1133">Transmembrane helix</keyword>
<feature type="transmembrane region" description="Helical" evidence="1">
    <location>
        <begin position="68"/>
        <end position="87"/>
    </location>
</feature>
<gene>
    <name evidence="2" type="ORF">B9T62_06245</name>
</gene>
<evidence type="ECO:0000313" key="3">
    <source>
        <dbReference type="Proteomes" id="UP000249890"/>
    </source>
</evidence>
<evidence type="ECO:0000256" key="1">
    <source>
        <dbReference type="SAM" id="Phobius"/>
    </source>
</evidence>
<dbReference type="EMBL" id="CP021780">
    <property type="protein sequence ID" value="ASA20439.1"/>
    <property type="molecule type" value="Genomic_DNA"/>
</dbReference>
<feature type="transmembrane region" description="Helical" evidence="1">
    <location>
        <begin position="12"/>
        <end position="31"/>
    </location>
</feature>
<feature type="transmembrane region" description="Helical" evidence="1">
    <location>
        <begin position="114"/>
        <end position="135"/>
    </location>
</feature>
<keyword evidence="1" id="KW-0472">Membrane</keyword>
<keyword evidence="3" id="KW-1185">Reference proteome</keyword>
<dbReference type="KEGG" id="pdh:B9T62_06245"/>
<accession>A0A2Z2KEG7</accession>
<keyword evidence="1" id="KW-0812">Transmembrane</keyword>
<feature type="transmembrane region" description="Helical" evidence="1">
    <location>
        <begin position="43"/>
        <end position="61"/>
    </location>
</feature>
<evidence type="ECO:0000313" key="2">
    <source>
        <dbReference type="EMBL" id="ASA20439.1"/>
    </source>
</evidence>
<dbReference type="Proteomes" id="UP000249890">
    <property type="component" value="Chromosome"/>
</dbReference>
<dbReference type="AlphaFoldDB" id="A0A2Z2KEG7"/>
<proteinExistence type="predicted"/>